<reference evidence="1" key="1">
    <citation type="submission" date="2017-07" db="EMBL/GenBank/DDBJ databases">
        <authorList>
            <person name="Mikheyev A."/>
            <person name="Grau M."/>
        </authorList>
    </citation>
    <scope>NUCLEOTIDE SEQUENCE</scope>
    <source>
        <tissue evidence="1">Venom_gland</tissue>
    </source>
</reference>
<evidence type="ECO:0000313" key="1">
    <source>
        <dbReference type="EMBL" id="LAB16208.1"/>
    </source>
</evidence>
<protein>
    <submittedName>
        <fullName evidence="1">Uncharacterized protein</fullName>
    </submittedName>
</protein>
<proteinExistence type="predicted"/>
<dbReference type="AlphaFoldDB" id="A0A2D4L5A9"/>
<sequence>MFYRWHLPPLRLAKNVPQNESHMLEMQKKEGTYYHMWWSCPEARKYWLKIKEWLQEITNKQLELEPELFQLGIFKKKYVKSTKYLLLYILTAARITFAQCWKQPSIPSEKLIIQKVMSYAEMDKLTLSLKDKEASIFYKVWEQWYNWIERR</sequence>
<accession>A0A2D4L5A9</accession>
<reference evidence="1" key="2">
    <citation type="submission" date="2017-11" db="EMBL/GenBank/DDBJ databases">
        <title>Coralsnake Venomics: Analyses of Venom Gland Transcriptomes and Proteomes of Six Brazilian Taxa.</title>
        <authorList>
            <person name="Aird S.D."/>
            <person name="Jorge da Silva N."/>
            <person name="Qiu L."/>
            <person name="Villar-Briones A."/>
            <person name="Aparecida-Saddi V."/>
            <person name="Campos-Telles M.P."/>
            <person name="Grau M."/>
            <person name="Mikheyev A.S."/>
        </authorList>
    </citation>
    <scope>NUCLEOTIDE SEQUENCE</scope>
    <source>
        <tissue evidence="1">Venom_gland</tissue>
    </source>
</reference>
<dbReference type="EMBL" id="IACM01001000">
    <property type="protein sequence ID" value="LAB16208.1"/>
    <property type="molecule type" value="Transcribed_RNA"/>
</dbReference>
<organism evidence="1">
    <name type="scientific">Micrurus spixii</name>
    <name type="common">Amazon coral snake</name>
    <dbReference type="NCBI Taxonomy" id="129469"/>
    <lineage>
        <taxon>Eukaryota</taxon>
        <taxon>Metazoa</taxon>
        <taxon>Chordata</taxon>
        <taxon>Craniata</taxon>
        <taxon>Vertebrata</taxon>
        <taxon>Euteleostomi</taxon>
        <taxon>Lepidosauria</taxon>
        <taxon>Squamata</taxon>
        <taxon>Bifurcata</taxon>
        <taxon>Unidentata</taxon>
        <taxon>Episquamata</taxon>
        <taxon>Toxicofera</taxon>
        <taxon>Serpentes</taxon>
        <taxon>Colubroidea</taxon>
        <taxon>Elapidae</taxon>
        <taxon>Elapinae</taxon>
        <taxon>Micrurus</taxon>
    </lineage>
</organism>
<name>A0A2D4L5A9_9SAUR</name>